<reference evidence="1 2" key="1">
    <citation type="submission" date="2023-03" db="EMBL/GenBank/DDBJ databases">
        <title>Bacillus Genome Sequencing.</title>
        <authorList>
            <person name="Dunlap C."/>
        </authorList>
    </citation>
    <scope>NUCLEOTIDE SEQUENCE [LARGE SCALE GENOMIC DNA]</scope>
    <source>
        <strain evidence="1 2">NRS-1717</strain>
    </source>
</reference>
<evidence type="ECO:0000313" key="1">
    <source>
        <dbReference type="EMBL" id="MED4402198.1"/>
    </source>
</evidence>
<accession>A0ABU6NZU1</accession>
<protein>
    <submittedName>
        <fullName evidence="1">DUF2521 family protein</fullName>
    </submittedName>
</protein>
<dbReference type="InterPro" id="IPR019667">
    <property type="entry name" value="Uncharacterised_YbaK"/>
</dbReference>
<organism evidence="1 2">
    <name type="scientific">Metabacillus fastidiosus</name>
    <dbReference type="NCBI Taxonomy" id="1458"/>
    <lineage>
        <taxon>Bacteria</taxon>
        <taxon>Bacillati</taxon>
        <taxon>Bacillota</taxon>
        <taxon>Bacilli</taxon>
        <taxon>Bacillales</taxon>
        <taxon>Bacillaceae</taxon>
        <taxon>Metabacillus</taxon>
    </lineage>
</organism>
<comment type="caution">
    <text evidence="1">The sequence shown here is derived from an EMBL/GenBank/DDBJ whole genome shotgun (WGS) entry which is preliminary data.</text>
</comment>
<proteinExistence type="predicted"/>
<gene>
    <name evidence="1" type="ORF">P9271_12815</name>
</gene>
<dbReference type="Pfam" id="PF10730">
    <property type="entry name" value="DUF2521"/>
    <property type="match status" value="1"/>
</dbReference>
<dbReference type="GeneID" id="301140321"/>
<dbReference type="EMBL" id="JARTFS010000010">
    <property type="protein sequence ID" value="MED4402198.1"/>
    <property type="molecule type" value="Genomic_DNA"/>
</dbReference>
<name>A0ABU6NZU1_9BACI</name>
<keyword evidence="2" id="KW-1185">Reference proteome</keyword>
<sequence length="141" mass="16978">MDNVISLKVKRHEKELKYEKRMLKELSLNEIKHKISHNFDEIIKPNSIEDGCVDFAIEAFLLGARYSRFGYYGESMQIANGRCQYEEKQLVNDLYEYVIEWGKFKHNNLDSAEVFNKCRYYISSWWKEGFLRGEKRHKLRL</sequence>
<dbReference type="RefSeq" id="WP_066226980.1">
    <property type="nucleotide sequence ID" value="NZ_JARTFQ010000016.1"/>
</dbReference>
<dbReference type="Proteomes" id="UP001342826">
    <property type="component" value="Unassembled WGS sequence"/>
</dbReference>
<evidence type="ECO:0000313" key="2">
    <source>
        <dbReference type="Proteomes" id="UP001342826"/>
    </source>
</evidence>